<dbReference type="Proteomes" id="UP001484239">
    <property type="component" value="Unassembled WGS sequence"/>
</dbReference>
<name>A0ABU9EBF0_9BACT</name>
<dbReference type="EMBL" id="JBBHLI010000009">
    <property type="protein sequence ID" value="MEK9502061.1"/>
    <property type="molecule type" value="Genomic_DNA"/>
</dbReference>
<evidence type="ECO:0000256" key="2">
    <source>
        <dbReference type="ARBA" id="ARBA00005583"/>
    </source>
</evidence>
<dbReference type="PROSITE" id="PS01347">
    <property type="entry name" value="MRAY_1"/>
    <property type="match status" value="1"/>
</dbReference>
<feature type="transmembrane region" description="Helical" evidence="12">
    <location>
        <begin position="291"/>
        <end position="315"/>
    </location>
</feature>
<comment type="subcellular location">
    <subcellularLocation>
        <location evidence="12">Cell membrane</location>
        <topology evidence="12">Multi-pass membrane protein</topology>
    </subcellularLocation>
    <subcellularLocation>
        <location evidence="1">Membrane</location>
        <topology evidence="1">Multi-pass membrane protein</topology>
    </subcellularLocation>
</comment>
<feature type="transmembrane region" description="Helical" evidence="12">
    <location>
        <begin position="66"/>
        <end position="90"/>
    </location>
</feature>
<feature type="transmembrane region" description="Helical" evidence="12">
    <location>
        <begin position="173"/>
        <end position="195"/>
    </location>
</feature>
<dbReference type="PANTHER" id="PTHR22926">
    <property type="entry name" value="PHOSPHO-N-ACETYLMURAMOYL-PENTAPEPTIDE-TRANSFERASE"/>
    <property type="match status" value="1"/>
</dbReference>
<comment type="catalytic activity">
    <reaction evidence="12">
        <text>UDP-N-acetyl-alpha-D-muramoyl-L-alanyl-gamma-D-glutamyl-meso-2,6-diaminopimeloyl-D-alanyl-D-alanine + di-trans,octa-cis-undecaprenyl phosphate = di-trans,octa-cis-undecaprenyl diphospho-N-acetyl-alpha-D-muramoyl-L-alanyl-D-glutamyl-meso-2,6-diaminopimeloyl-D-alanyl-D-alanine + UMP</text>
        <dbReference type="Rhea" id="RHEA:28386"/>
        <dbReference type="ChEBI" id="CHEBI:57865"/>
        <dbReference type="ChEBI" id="CHEBI:60392"/>
        <dbReference type="ChEBI" id="CHEBI:61386"/>
        <dbReference type="ChEBI" id="CHEBI:61387"/>
        <dbReference type="EC" id="2.7.8.13"/>
    </reaction>
</comment>
<evidence type="ECO:0000256" key="1">
    <source>
        <dbReference type="ARBA" id="ARBA00004141"/>
    </source>
</evidence>
<feature type="transmembrane region" description="Helical" evidence="12">
    <location>
        <begin position="26"/>
        <end position="45"/>
    </location>
</feature>
<dbReference type="CDD" id="cd06852">
    <property type="entry name" value="GT_MraY"/>
    <property type="match status" value="1"/>
</dbReference>
<dbReference type="RefSeq" id="WP_405276801.1">
    <property type="nucleotide sequence ID" value="NZ_JBBHLI010000009.1"/>
</dbReference>
<dbReference type="InterPro" id="IPR003524">
    <property type="entry name" value="PNAcMuramoyl-5peptid_Trfase"/>
</dbReference>
<dbReference type="PROSITE" id="PS01348">
    <property type="entry name" value="MRAY_2"/>
    <property type="match status" value="1"/>
</dbReference>
<evidence type="ECO:0000256" key="6">
    <source>
        <dbReference type="ARBA" id="ARBA00022960"/>
    </source>
</evidence>
<comment type="cofactor">
    <cofactor evidence="12">
        <name>Mg(2+)</name>
        <dbReference type="ChEBI" id="CHEBI:18420"/>
    </cofactor>
</comment>
<organism evidence="14 15">
    <name type="scientific">Gaopeijia maritima</name>
    <dbReference type="NCBI Taxonomy" id="3119007"/>
    <lineage>
        <taxon>Bacteria</taxon>
        <taxon>Pseudomonadati</taxon>
        <taxon>Gemmatimonadota</taxon>
        <taxon>Longimicrobiia</taxon>
        <taxon>Gaopeijiales</taxon>
        <taxon>Gaopeijiaceae</taxon>
        <taxon>Gaopeijia</taxon>
    </lineage>
</organism>
<keyword evidence="12" id="KW-0460">Magnesium</keyword>
<reference evidence="14 15" key="1">
    <citation type="submission" date="2024-02" db="EMBL/GenBank/DDBJ databases">
        <title>A novel Gemmatimonadota bacterium.</title>
        <authorList>
            <person name="Du Z.-J."/>
            <person name="Ye Y.-Q."/>
        </authorList>
    </citation>
    <scope>NUCLEOTIDE SEQUENCE [LARGE SCALE GENOMIC DNA]</scope>
    <source>
        <strain evidence="14 15">DH-20</strain>
    </source>
</reference>
<feature type="transmembrane region" description="Helical" evidence="12">
    <location>
        <begin position="265"/>
        <end position="285"/>
    </location>
</feature>
<evidence type="ECO:0000256" key="7">
    <source>
        <dbReference type="ARBA" id="ARBA00022984"/>
    </source>
</evidence>
<keyword evidence="4 12" id="KW-0808">Transferase</keyword>
<keyword evidence="11 12" id="KW-0961">Cell wall biogenesis/degradation</keyword>
<comment type="similarity">
    <text evidence="2 12">Belongs to the glycosyltransferase 4 family. MraY subfamily.</text>
</comment>
<dbReference type="Pfam" id="PF00953">
    <property type="entry name" value="Glycos_transf_4"/>
    <property type="match status" value="1"/>
</dbReference>
<keyword evidence="7 12" id="KW-0573">Peptidoglycan synthesis</keyword>
<dbReference type="Pfam" id="PF10555">
    <property type="entry name" value="MraY_sig1"/>
    <property type="match status" value="1"/>
</dbReference>
<sequence>MLYHLLPGFSDVHILFNLFNYNTFRAAGALVTALLIAFVLGPATIRMLTRLKVGQIVRDVGPEAHLVKAGTPTMGGALIIAACVVSTLLWADLTNWYTGLCLLGLVWMGAIGFLDDYLKIVRRSSEGLVARAKLLGQLSFGLALGIFLVVQPISPFPSTWTGLPFFSDYAAAFWPPAFVGFVTLLVGFTSNAVNLTDGLDGLAGGLGAIATATFALIAYITGRVDTSAYLGLFYLPGAGEMAIFALALAGGILGFLWYNAHPAQVFMGDTGSLAIGGALAVMAILLKAEFLLLIIGAVFVAEGLSVMLQVGWFRYTRRRFGEGRRIFRMAPLHHHFEKLGWAETTVVIRFWILGILSAMVAISTLKIR</sequence>
<evidence type="ECO:0000256" key="3">
    <source>
        <dbReference type="ARBA" id="ARBA00022618"/>
    </source>
</evidence>
<feature type="transmembrane region" description="Helical" evidence="12">
    <location>
        <begin position="346"/>
        <end position="365"/>
    </location>
</feature>
<evidence type="ECO:0000256" key="8">
    <source>
        <dbReference type="ARBA" id="ARBA00022989"/>
    </source>
</evidence>
<keyword evidence="15" id="KW-1185">Reference proteome</keyword>
<feature type="transmembrane region" description="Helical" evidence="12">
    <location>
        <begin position="134"/>
        <end position="153"/>
    </location>
</feature>
<keyword evidence="9 12" id="KW-0472">Membrane</keyword>
<proteinExistence type="inferred from homology"/>
<evidence type="ECO:0000256" key="10">
    <source>
        <dbReference type="ARBA" id="ARBA00023306"/>
    </source>
</evidence>
<evidence type="ECO:0000256" key="11">
    <source>
        <dbReference type="ARBA" id="ARBA00023316"/>
    </source>
</evidence>
<keyword evidence="5 12" id="KW-0812">Transmembrane</keyword>
<keyword evidence="12" id="KW-1003">Cell membrane</keyword>
<feature type="transmembrane region" description="Helical" evidence="12">
    <location>
        <begin position="202"/>
        <end position="221"/>
    </location>
</feature>
<dbReference type="NCBIfam" id="TIGR00445">
    <property type="entry name" value="mraY"/>
    <property type="match status" value="1"/>
</dbReference>
<feature type="transmembrane region" description="Helical" evidence="12">
    <location>
        <begin position="241"/>
        <end position="258"/>
    </location>
</feature>
<evidence type="ECO:0000313" key="15">
    <source>
        <dbReference type="Proteomes" id="UP001484239"/>
    </source>
</evidence>
<keyword evidence="3 12" id="KW-0132">Cell division</keyword>
<dbReference type="InterPro" id="IPR000715">
    <property type="entry name" value="Glycosyl_transferase_4"/>
</dbReference>
<comment type="pathway">
    <text evidence="12">Cell wall biogenesis; peptidoglycan biosynthesis.</text>
</comment>
<comment type="function">
    <text evidence="12">Catalyzes the initial step of the lipid cycle reactions in the biosynthesis of the cell wall peptidoglycan: transfers peptidoglycan precursor phospho-MurNAc-pentapeptide from UDP-MurNAc-pentapeptide onto the lipid carrier undecaprenyl phosphate, yielding undecaprenyl-pyrophosphoryl-MurNAc-pentapeptide, known as lipid I.</text>
</comment>
<keyword evidence="10 12" id="KW-0131">Cell cycle</keyword>
<dbReference type="EC" id="2.7.8.13" evidence="12 13"/>
<feature type="transmembrane region" description="Helical" evidence="12">
    <location>
        <begin position="96"/>
        <end position="114"/>
    </location>
</feature>
<keyword evidence="6 12" id="KW-0133">Cell shape</keyword>
<evidence type="ECO:0000256" key="13">
    <source>
        <dbReference type="NCBIfam" id="TIGR00445"/>
    </source>
</evidence>
<evidence type="ECO:0000313" key="14">
    <source>
        <dbReference type="EMBL" id="MEK9502061.1"/>
    </source>
</evidence>
<dbReference type="HAMAP" id="MF_00038">
    <property type="entry name" value="MraY"/>
    <property type="match status" value="1"/>
</dbReference>
<evidence type="ECO:0000256" key="9">
    <source>
        <dbReference type="ARBA" id="ARBA00023136"/>
    </source>
</evidence>
<dbReference type="PANTHER" id="PTHR22926:SF5">
    <property type="entry name" value="PHOSPHO-N-ACETYLMURAMOYL-PENTAPEPTIDE-TRANSFERASE HOMOLOG"/>
    <property type="match status" value="1"/>
</dbReference>
<comment type="caution">
    <text evidence="14">The sequence shown here is derived from an EMBL/GenBank/DDBJ whole genome shotgun (WGS) entry which is preliminary data.</text>
</comment>
<evidence type="ECO:0000256" key="4">
    <source>
        <dbReference type="ARBA" id="ARBA00022679"/>
    </source>
</evidence>
<accession>A0ABU9EBF0</accession>
<dbReference type="InterPro" id="IPR018480">
    <property type="entry name" value="PNAcMuramoyl-5peptid_Trfase_CS"/>
</dbReference>
<keyword evidence="8 12" id="KW-1133">Transmembrane helix</keyword>
<evidence type="ECO:0000256" key="5">
    <source>
        <dbReference type="ARBA" id="ARBA00022692"/>
    </source>
</evidence>
<dbReference type="GO" id="GO:0016740">
    <property type="term" value="F:transferase activity"/>
    <property type="evidence" value="ECO:0007669"/>
    <property type="project" value="UniProtKB-KW"/>
</dbReference>
<keyword evidence="12" id="KW-0479">Metal-binding</keyword>
<protein>
    <recommendedName>
        <fullName evidence="12 13">Phospho-N-acetylmuramoyl-pentapeptide-transferase</fullName>
        <ecNumber evidence="12 13">2.7.8.13</ecNumber>
    </recommendedName>
    <alternativeName>
        <fullName evidence="12">UDP-MurNAc-pentapeptide phosphotransferase</fullName>
    </alternativeName>
</protein>
<evidence type="ECO:0000256" key="12">
    <source>
        <dbReference type="HAMAP-Rule" id="MF_00038"/>
    </source>
</evidence>
<gene>
    <name evidence="12 14" type="primary">mraY</name>
    <name evidence="14" type="ORF">WI372_13795</name>
</gene>